<organism evidence="3 4">
    <name type="scientific">Acropora cervicornis</name>
    <name type="common">Staghorn coral</name>
    <dbReference type="NCBI Taxonomy" id="6130"/>
    <lineage>
        <taxon>Eukaryota</taxon>
        <taxon>Metazoa</taxon>
        <taxon>Cnidaria</taxon>
        <taxon>Anthozoa</taxon>
        <taxon>Hexacorallia</taxon>
        <taxon>Scleractinia</taxon>
        <taxon>Astrocoeniina</taxon>
        <taxon>Acroporidae</taxon>
        <taxon>Acropora</taxon>
    </lineage>
</organism>
<accession>A0AAD9QE59</accession>
<evidence type="ECO:0000313" key="3">
    <source>
        <dbReference type="EMBL" id="KAK2559251.1"/>
    </source>
</evidence>
<protein>
    <recommendedName>
        <fullName evidence="2">DUF5641 domain-containing protein</fullName>
    </recommendedName>
</protein>
<name>A0AAD9QE59_ACRCE</name>
<feature type="compositionally biased region" description="Basic and acidic residues" evidence="1">
    <location>
        <begin position="135"/>
        <end position="146"/>
    </location>
</feature>
<proteinExistence type="predicted"/>
<dbReference type="InterPro" id="IPR036397">
    <property type="entry name" value="RNaseH_sf"/>
</dbReference>
<comment type="caution">
    <text evidence="3">The sequence shown here is derived from an EMBL/GenBank/DDBJ whole genome shotgun (WGS) entry which is preliminary data.</text>
</comment>
<evidence type="ECO:0000259" key="2">
    <source>
        <dbReference type="Pfam" id="PF18701"/>
    </source>
</evidence>
<dbReference type="PANTHER" id="PTHR47331:SF5">
    <property type="entry name" value="RIBONUCLEASE H"/>
    <property type="match status" value="1"/>
</dbReference>
<dbReference type="PANTHER" id="PTHR47331">
    <property type="entry name" value="PHD-TYPE DOMAIN-CONTAINING PROTEIN"/>
    <property type="match status" value="1"/>
</dbReference>
<dbReference type="GO" id="GO:0003676">
    <property type="term" value="F:nucleic acid binding"/>
    <property type="evidence" value="ECO:0007669"/>
    <property type="project" value="InterPro"/>
</dbReference>
<feature type="compositionally biased region" description="Polar residues" evidence="1">
    <location>
        <begin position="118"/>
        <end position="131"/>
    </location>
</feature>
<feature type="domain" description="DUF5641" evidence="2">
    <location>
        <begin position="154"/>
        <end position="245"/>
    </location>
</feature>
<dbReference type="Gene3D" id="3.30.420.10">
    <property type="entry name" value="Ribonuclease H-like superfamily/Ribonuclease H"/>
    <property type="match status" value="1"/>
</dbReference>
<gene>
    <name evidence="3" type="ORF">P5673_018394</name>
</gene>
<evidence type="ECO:0000256" key="1">
    <source>
        <dbReference type="SAM" id="MobiDB-lite"/>
    </source>
</evidence>
<sequence length="318" mass="36224">MGQLSEERISCSRAFPHVGTVFPGPLYAKEGLNIKTAYVCIFICASSCMVHLELTQSLTTDEFLQAFSRMTRCRGLGQTMHEPLRQQAGKFRNYTMNPLLKVKECGIRWIKIKSSQSSYHERSSGNSSQNVPHGELPEREESSLEQTSKRTVERYLFLQRLLNHYWKQWKQEYLHLLSVESKWHEEIHSIRVGDIVLIPDDNVPRNKWPLAKVERVYPGNDGLVWTATVREAQRFLQQSVQRLHKLEIETAASQVSPEAEDSVHGGEKPQTNIVHAANIPVSKPKLSVVLPKGGQGGENVTTRTRSGKMIKKPERQDL</sequence>
<dbReference type="Proteomes" id="UP001249851">
    <property type="component" value="Unassembled WGS sequence"/>
</dbReference>
<keyword evidence="4" id="KW-1185">Reference proteome</keyword>
<dbReference type="Pfam" id="PF18701">
    <property type="entry name" value="DUF5641"/>
    <property type="match status" value="1"/>
</dbReference>
<evidence type="ECO:0000313" key="4">
    <source>
        <dbReference type="Proteomes" id="UP001249851"/>
    </source>
</evidence>
<reference evidence="3" key="1">
    <citation type="journal article" date="2023" name="G3 (Bethesda)">
        <title>Whole genome assembly and annotation of the endangered Caribbean coral Acropora cervicornis.</title>
        <authorList>
            <person name="Selwyn J.D."/>
            <person name="Vollmer S.V."/>
        </authorList>
    </citation>
    <scope>NUCLEOTIDE SEQUENCE</scope>
    <source>
        <strain evidence="3">K2</strain>
    </source>
</reference>
<dbReference type="EMBL" id="JARQWQ010000041">
    <property type="protein sequence ID" value="KAK2559251.1"/>
    <property type="molecule type" value="Genomic_DNA"/>
</dbReference>
<dbReference type="AlphaFoldDB" id="A0AAD9QE59"/>
<dbReference type="InterPro" id="IPR040676">
    <property type="entry name" value="DUF5641"/>
</dbReference>
<feature type="region of interest" description="Disordered" evidence="1">
    <location>
        <begin position="287"/>
        <end position="318"/>
    </location>
</feature>
<reference evidence="3" key="2">
    <citation type="journal article" date="2023" name="Science">
        <title>Genomic signatures of disease resistance in endangered staghorn corals.</title>
        <authorList>
            <person name="Vollmer S.V."/>
            <person name="Selwyn J.D."/>
            <person name="Despard B.A."/>
            <person name="Roesel C.L."/>
        </authorList>
    </citation>
    <scope>NUCLEOTIDE SEQUENCE</scope>
    <source>
        <strain evidence="3">K2</strain>
    </source>
</reference>
<feature type="region of interest" description="Disordered" evidence="1">
    <location>
        <begin position="118"/>
        <end position="146"/>
    </location>
</feature>